<dbReference type="InterPro" id="IPR011600">
    <property type="entry name" value="Pept_C14_caspase"/>
</dbReference>
<evidence type="ECO:0000256" key="3">
    <source>
        <dbReference type="ARBA" id="ARBA00022801"/>
    </source>
</evidence>
<evidence type="ECO:0000259" key="7">
    <source>
        <dbReference type="Pfam" id="PF13086"/>
    </source>
</evidence>
<dbReference type="Proteomes" id="UP000658320">
    <property type="component" value="Unassembled WGS sequence"/>
</dbReference>
<dbReference type="InterPro" id="IPR041677">
    <property type="entry name" value="DNA2/NAM7_AAA_11"/>
</dbReference>
<evidence type="ECO:0000256" key="5">
    <source>
        <dbReference type="ARBA" id="ARBA00022840"/>
    </source>
</evidence>
<dbReference type="InterPro" id="IPR047187">
    <property type="entry name" value="SF1_C_Upf1"/>
</dbReference>
<dbReference type="PANTHER" id="PTHR43788:SF8">
    <property type="entry name" value="DNA-BINDING PROTEIN SMUBP-2"/>
    <property type="match status" value="1"/>
</dbReference>
<dbReference type="Gene3D" id="3.40.50.300">
    <property type="entry name" value="P-loop containing nucleotide triphosphate hydrolases"/>
    <property type="match status" value="2"/>
</dbReference>
<protein>
    <recommendedName>
        <fullName evidence="11">Peptidase C14</fullName>
    </recommendedName>
</protein>
<evidence type="ECO:0008006" key="11">
    <source>
        <dbReference type="Google" id="ProtNLM"/>
    </source>
</evidence>
<dbReference type="CDD" id="cd18808">
    <property type="entry name" value="SF1_C_Upf1"/>
    <property type="match status" value="1"/>
</dbReference>
<evidence type="ECO:0000256" key="2">
    <source>
        <dbReference type="ARBA" id="ARBA00022741"/>
    </source>
</evidence>
<evidence type="ECO:0000256" key="4">
    <source>
        <dbReference type="ARBA" id="ARBA00022806"/>
    </source>
</evidence>
<dbReference type="RefSeq" id="WP_189943050.1">
    <property type="nucleotide sequence ID" value="NZ_BMSX01000027.1"/>
</dbReference>
<dbReference type="Pfam" id="PF13086">
    <property type="entry name" value="AAA_11"/>
    <property type="match status" value="2"/>
</dbReference>
<dbReference type="GO" id="GO:0005524">
    <property type="term" value="F:ATP binding"/>
    <property type="evidence" value="ECO:0007669"/>
    <property type="project" value="UniProtKB-KW"/>
</dbReference>
<dbReference type="SUPFAM" id="SSF52540">
    <property type="entry name" value="P-loop containing nucleoside triphosphate hydrolases"/>
    <property type="match status" value="1"/>
</dbReference>
<sequence length="1292" mass="139426">MRNNDRYALLIGVSTYDSDDYHDLPAVRADLHYMQAVLEKAEIGQYNDCEVVADPTRAEMLHAIESFLEERQQSESALLYFSGHGEFCETDNQLYFLTRDSDRADLPRTAVSAEFLERSLASCRAASKIVLLDCCASGSVVQGWRAKGGEGSESAEEERSTLLRPTGVYFITASDALQAASAMAPEGSTLGTSRFTGEIVEGLRNGRIKDSGWISPEDLFEYLNAQMVRRGVPKEQRPTKSTIRATHTLYFARSVASPVSLPALPGEPAAPSAAQLKARERAAADSENANDWQRLLRYYAQCLSAQAAASMLPDRRAGRNSQYFLVTDGPETIQSGLGSVLPAPAGLPGAHVPGNGGTAKDRSGRAADQHEYWYGYPAVTLPSRGDGGRRTDVGIAPLLIQQMELAPDESGRALLRPSGVPSLHTKVVTELLSEDEAAQLLARWQPTWQHGNDAQMLRAVRELLGELGLPELEPLDASALRADSVNEALRPGAHNAAVILAPSSVERFATDGLVENLLAISTRTNEIPGTALDALLHSAAPVAGTDPVLMVAAGPSNESQEQVVVSAMTQPLTVATGPPGTGKSEVVTSVVATCVAAGESVLVASTNNEAVDVVAQRCDDIAPALLMRTGNVDALVKEAAKLEQLLSDPPPQPGRSSATVAGELRNLRSRATVLRDRAGRQVEGEVQLARVLEKRAELAEKIGLPVLLLSQMWATDDHSALARWEARARRAATAGGWWGRWRRKRAMKAFVSAASPQVATQLPTWTGERPVALEVLDNLANVTALERQVHEFTPAQLTHDEEAVRQARADCATTRAELSAELCVAVSAEALSRGRSLLNQRLQTLRQHSGTQRSQLNLLPHLKGWAITTHAVRQLRPTAKLFDLVVIDEASQCSIASVLPLLFRARRALIIGDPMQLSHIPGISPEQERQARVRAGLSAAWLEDRRLAYHVHSSYHAAAQNGDSALLLDEHYRCHPEIADIVNGHCYSGALEILTDVRRQVPAVDLMSTGETTPVLAWANVPSGESARGPGGKSWRNPSEAAAVAGVVKELLHHLPKTATVGVVTPFRAQKDALERMVGSDQVRVGTVHAFQGGQRDVMVLSPVATANTPPRTAHWVASQVNLWNVAITRAKSQLITVGDHGYWQQQTGLPHLLSSRSVLWNRARAVDAGQTPVHEPGPRQDPRRRDLADTVQQLLASRGVVELERDAMVGGQRVDLLFTAPEGNTAVLIDTGPLPDRDPARHLRLMHERAGLLIGLPSGGLGAKAGSVERVLRIPAWRILAGPNVLAPLFD</sequence>
<comment type="caution">
    <text evidence="9">The sequence shown here is derived from an EMBL/GenBank/DDBJ whole genome shotgun (WGS) entry which is preliminary data.</text>
</comment>
<feature type="domain" description="Peptidase C14 caspase" evidence="6">
    <location>
        <begin position="6"/>
        <end position="247"/>
    </location>
</feature>
<dbReference type="GO" id="GO:0006508">
    <property type="term" value="P:proteolysis"/>
    <property type="evidence" value="ECO:0007669"/>
    <property type="project" value="InterPro"/>
</dbReference>
<accession>A0A918FLS5</accession>
<reference evidence="9" key="2">
    <citation type="submission" date="2020-09" db="EMBL/GenBank/DDBJ databases">
        <authorList>
            <person name="Sun Q."/>
            <person name="Ohkuma M."/>
        </authorList>
    </citation>
    <scope>NUCLEOTIDE SEQUENCE</scope>
    <source>
        <strain evidence="9">JCM 4346</strain>
    </source>
</reference>
<evidence type="ECO:0000259" key="6">
    <source>
        <dbReference type="Pfam" id="PF00656"/>
    </source>
</evidence>
<dbReference type="GO" id="GO:0004197">
    <property type="term" value="F:cysteine-type endopeptidase activity"/>
    <property type="evidence" value="ECO:0007669"/>
    <property type="project" value="InterPro"/>
</dbReference>
<organism evidence="9 10">
    <name type="scientific">Streptomyces aurantiogriseus</name>
    <dbReference type="NCBI Taxonomy" id="66870"/>
    <lineage>
        <taxon>Bacteria</taxon>
        <taxon>Bacillati</taxon>
        <taxon>Actinomycetota</taxon>
        <taxon>Actinomycetes</taxon>
        <taxon>Kitasatosporales</taxon>
        <taxon>Streptomycetaceae</taxon>
        <taxon>Streptomyces</taxon>
    </lineage>
</organism>
<evidence type="ECO:0000259" key="8">
    <source>
        <dbReference type="Pfam" id="PF13087"/>
    </source>
</evidence>
<dbReference type="NCBIfam" id="NF047832">
    <property type="entry name" value="caspase_w_EACC1"/>
    <property type="match status" value="1"/>
</dbReference>
<dbReference type="Pfam" id="PF13087">
    <property type="entry name" value="AAA_12"/>
    <property type="match status" value="1"/>
</dbReference>
<evidence type="ECO:0000313" key="10">
    <source>
        <dbReference type="Proteomes" id="UP000658320"/>
    </source>
</evidence>
<dbReference type="PANTHER" id="PTHR43788">
    <property type="entry name" value="DNA2/NAM7 HELICASE FAMILY MEMBER"/>
    <property type="match status" value="1"/>
</dbReference>
<evidence type="ECO:0000313" key="9">
    <source>
        <dbReference type="EMBL" id="GGR52001.1"/>
    </source>
</evidence>
<keyword evidence="4" id="KW-0347">Helicase</keyword>
<gene>
    <name evidence="9" type="ORF">GCM10010251_81330</name>
</gene>
<dbReference type="InterPro" id="IPR050534">
    <property type="entry name" value="Coronavir_polyprotein_1ab"/>
</dbReference>
<dbReference type="InterPro" id="IPR029030">
    <property type="entry name" value="Caspase-like_dom_sf"/>
</dbReference>
<feature type="domain" description="DNA2/NAM7 helicase helicase" evidence="7">
    <location>
        <begin position="556"/>
        <end position="620"/>
    </location>
</feature>
<dbReference type="EMBL" id="BMSX01000027">
    <property type="protein sequence ID" value="GGR52001.1"/>
    <property type="molecule type" value="Genomic_DNA"/>
</dbReference>
<dbReference type="SUPFAM" id="SSF52129">
    <property type="entry name" value="Caspase-like"/>
    <property type="match status" value="1"/>
</dbReference>
<name>A0A918FLS5_9ACTN</name>
<dbReference type="Gene3D" id="3.40.50.1460">
    <property type="match status" value="1"/>
</dbReference>
<keyword evidence="5" id="KW-0067">ATP-binding</keyword>
<proteinExistence type="inferred from homology"/>
<comment type="similarity">
    <text evidence="1">Belongs to the DNA2/NAM7 helicase family.</text>
</comment>
<keyword evidence="3" id="KW-0378">Hydrolase</keyword>
<dbReference type="InterPro" id="IPR041679">
    <property type="entry name" value="DNA2/NAM7-like_C"/>
</dbReference>
<dbReference type="Pfam" id="PF00656">
    <property type="entry name" value="Peptidase_C14"/>
    <property type="match status" value="1"/>
</dbReference>
<reference evidence="9" key="1">
    <citation type="journal article" date="2014" name="Int. J. Syst. Evol. Microbiol.">
        <title>Complete genome sequence of Corynebacterium casei LMG S-19264T (=DSM 44701T), isolated from a smear-ripened cheese.</title>
        <authorList>
            <consortium name="US DOE Joint Genome Institute (JGI-PGF)"/>
            <person name="Walter F."/>
            <person name="Albersmeier A."/>
            <person name="Kalinowski J."/>
            <person name="Ruckert C."/>
        </authorList>
    </citation>
    <scope>NUCLEOTIDE SEQUENCE</scope>
    <source>
        <strain evidence="9">JCM 4346</strain>
    </source>
</reference>
<dbReference type="GO" id="GO:0043139">
    <property type="term" value="F:5'-3' DNA helicase activity"/>
    <property type="evidence" value="ECO:0007669"/>
    <property type="project" value="TreeGrafter"/>
</dbReference>
<keyword evidence="10" id="KW-1185">Reference proteome</keyword>
<feature type="domain" description="DNA2/NAM7 helicase-like C-terminal" evidence="8">
    <location>
        <begin position="959"/>
        <end position="1141"/>
    </location>
</feature>
<evidence type="ECO:0000256" key="1">
    <source>
        <dbReference type="ARBA" id="ARBA00007913"/>
    </source>
</evidence>
<dbReference type="InterPro" id="IPR027417">
    <property type="entry name" value="P-loop_NTPase"/>
</dbReference>
<feature type="domain" description="DNA2/NAM7 helicase helicase" evidence="7">
    <location>
        <begin position="873"/>
        <end position="918"/>
    </location>
</feature>
<keyword evidence="2" id="KW-0547">Nucleotide-binding</keyword>